<proteinExistence type="inferred from homology"/>
<evidence type="ECO:0000313" key="7">
    <source>
        <dbReference type="EMBL" id="KPV44957.1"/>
    </source>
</evidence>
<gene>
    <name evidence="7" type="ORF">AN477_04685</name>
</gene>
<evidence type="ECO:0008006" key="9">
    <source>
        <dbReference type="Google" id="ProtNLM"/>
    </source>
</evidence>
<dbReference type="NCBIfam" id="TIGR01499">
    <property type="entry name" value="folC"/>
    <property type="match status" value="1"/>
</dbReference>
<dbReference type="InterPro" id="IPR036615">
    <property type="entry name" value="Mur_ligase_C_dom_sf"/>
</dbReference>
<dbReference type="InterPro" id="IPR001645">
    <property type="entry name" value="Folylpolyglutamate_synth"/>
</dbReference>
<dbReference type="GO" id="GO:0005524">
    <property type="term" value="F:ATP binding"/>
    <property type="evidence" value="ECO:0007669"/>
    <property type="project" value="UniProtKB-KW"/>
</dbReference>
<dbReference type="Gene3D" id="3.40.1190.10">
    <property type="entry name" value="Mur-like, catalytic domain"/>
    <property type="match status" value="1"/>
</dbReference>
<evidence type="ECO:0000256" key="4">
    <source>
        <dbReference type="ARBA" id="ARBA00022741"/>
    </source>
</evidence>
<evidence type="ECO:0000256" key="6">
    <source>
        <dbReference type="ARBA" id="ARBA00022842"/>
    </source>
</evidence>
<evidence type="ECO:0000313" key="8">
    <source>
        <dbReference type="Proteomes" id="UP000050482"/>
    </source>
</evidence>
<dbReference type="Proteomes" id="UP000050482">
    <property type="component" value="Unassembled WGS sequence"/>
</dbReference>
<dbReference type="GO" id="GO:0005829">
    <property type="term" value="C:cytosol"/>
    <property type="evidence" value="ECO:0007669"/>
    <property type="project" value="TreeGrafter"/>
</dbReference>
<dbReference type="SUPFAM" id="SSF53244">
    <property type="entry name" value="MurD-like peptide ligases, peptide-binding domain"/>
    <property type="match status" value="1"/>
</dbReference>
<dbReference type="PATRIC" id="fig|471514.4.peg.3093"/>
<organism evidence="7 8">
    <name type="scientific">Alicyclobacillus ferrooxydans</name>
    <dbReference type="NCBI Taxonomy" id="471514"/>
    <lineage>
        <taxon>Bacteria</taxon>
        <taxon>Bacillati</taxon>
        <taxon>Bacillota</taxon>
        <taxon>Bacilli</taxon>
        <taxon>Bacillales</taxon>
        <taxon>Alicyclobacillaceae</taxon>
        <taxon>Alicyclobacillus</taxon>
    </lineage>
</organism>
<keyword evidence="4" id="KW-0547">Nucleotide-binding</keyword>
<evidence type="ECO:0000256" key="1">
    <source>
        <dbReference type="ARBA" id="ARBA00008276"/>
    </source>
</evidence>
<dbReference type="PANTHER" id="PTHR11136:SF0">
    <property type="entry name" value="DIHYDROFOLATE SYNTHETASE-RELATED"/>
    <property type="match status" value="1"/>
</dbReference>
<dbReference type="AlphaFoldDB" id="A0A0N8PPQ2"/>
<keyword evidence="6" id="KW-0460">Magnesium</keyword>
<dbReference type="GO" id="GO:0008841">
    <property type="term" value="F:dihydrofolate synthase activity"/>
    <property type="evidence" value="ECO:0007669"/>
    <property type="project" value="TreeGrafter"/>
</dbReference>
<accession>A0A0N8PPQ2</accession>
<keyword evidence="2" id="KW-0436">Ligase</keyword>
<evidence type="ECO:0000256" key="3">
    <source>
        <dbReference type="ARBA" id="ARBA00022723"/>
    </source>
</evidence>
<dbReference type="GO" id="GO:0004326">
    <property type="term" value="F:tetrahydrofolylpolyglutamate synthase activity"/>
    <property type="evidence" value="ECO:0007669"/>
    <property type="project" value="InterPro"/>
</dbReference>
<dbReference type="InterPro" id="IPR036565">
    <property type="entry name" value="Mur-like_cat_sf"/>
</dbReference>
<comment type="similarity">
    <text evidence="1">Belongs to the folylpolyglutamate synthase family.</text>
</comment>
<dbReference type="EMBL" id="LJCO01000019">
    <property type="protein sequence ID" value="KPV44957.1"/>
    <property type="molecule type" value="Genomic_DNA"/>
</dbReference>
<dbReference type="Gene3D" id="3.90.190.20">
    <property type="entry name" value="Mur ligase, C-terminal domain"/>
    <property type="match status" value="1"/>
</dbReference>
<evidence type="ECO:0000256" key="2">
    <source>
        <dbReference type="ARBA" id="ARBA00022598"/>
    </source>
</evidence>
<dbReference type="GO" id="GO:0046872">
    <property type="term" value="F:metal ion binding"/>
    <property type="evidence" value="ECO:0007669"/>
    <property type="project" value="UniProtKB-KW"/>
</dbReference>
<dbReference type="PANTHER" id="PTHR11136">
    <property type="entry name" value="FOLYLPOLYGLUTAMATE SYNTHASE-RELATED"/>
    <property type="match status" value="1"/>
</dbReference>
<keyword evidence="5" id="KW-0067">ATP-binding</keyword>
<evidence type="ECO:0000256" key="5">
    <source>
        <dbReference type="ARBA" id="ARBA00022840"/>
    </source>
</evidence>
<name>A0A0N8PPQ2_9BACL</name>
<keyword evidence="8" id="KW-1185">Reference proteome</keyword>
<keyword evidence="3" id="KW-0479">Metal-binding</keyword>
<protein>
    <recommendedName>
        <fullName evidence="9">Mur ligase central domain-containing protein</fullName>
    </recommendedName>
</protein>
<comment type="caution">
    <text evidence="7">The sequence shown here is derived from an EMBL/GenBank/DDBJ whole genome shotgun (WGS) entry which is preliminary data.</text>
</comment>
<reference evidence="7 8" key="1">
    <citation type="submission" date="2015-09" db="EMBL/GenBank/DDBJ databases">
        <title>Draft genome sequence of Alicyclobacillus ferrooxydans DSM 22381.</title>
        <authorList>
            <person name="Hemp J."/>
        </authorList>
    </citation>
    <scope>NUCLEOTIDE SEQUENCE [LARGE SCALE GENOMIC DNA]</scope>
    <source>
        <strain evidence="7 8">TC-34</strain>
    </source>
</reference>
<sequence length="472" mass="52723">MKLTNRTFDGGAFGAINWIYSSYNRAKPYIQRGMDKETRHPEWTGRLLKAMGDLDASMYNIAVTGSKGKGSHSILIAAMLEQMGFRVGLFTGPHLVDFMERFRVNGQVMPERQFARYVDDLRETVDNWDLPENEYFGPVGLLAAIAVKWFSDSKTDINVFELGRGALHDDVNQVRHVGAVIAPVFLEHTRELGRTYAEVGTEKAGVITKDTRWVCTHPQTATVQGILTERSSDDIELSTLGDTIAVRDRRVEGLTCIITVETKCGECQVRLPYAQIHLADNVAVALSAAQHAALDKRPDMVLPAYLDLQELSLPGRLQTVSIEPRVVVDGTIHGRSAALVREYIRNRRQETDSGERITGRVGAIIGIPEDKDGTGVLKVLSDVVDFVVICRAHNPHLQFDDNWTRLARTLYEDVSTAQYLEDALVSARERLSSEADLLLVLGTQSLVGDAMRLFEFDTRSIWRRAPLKVSKR</sequence>
<dbReference type="STRING" id="471514.AN477_04685"/>
<dbReference type="SUPFAM" id="SSF53623">
    <property type="entry name" value="MurD-like peptide ligases, catalytic domain"/>
    <property type="match status" value="1"/>
</dbReference>